<evidence type="ECO:0000256" key="1">
    <source>
        <dbReference type="ARBA" id="ARBA00000022"/>
    </source>
</evidence>
<organism evidence="4 5">
    <name type="scientific">Marinifilum breve</name>
    <dbReference type="NCBI Taxonomy" id="2184082"/>
    <lineage>
        <taxon>Bacteria</taxon>
        <taxon>Pseudomonadati</taxon>
        <taxon>Bacteroidota</taxon>
        <taxon>Bacteroidia</taxon>
        <taxon>Marinilabiliales</taxon>
        <taxon>Marinifilaceae</taxon>
    </lineage>
</organism>
<dbReference type="Pfam" id="PF08719">
    <property type="entry name" value="NADAR"/>
    <property type="match status" value="1"/>
</dbReference>
<evidence type="ECO:0000313" key="5">
    <source>
        <dbReference type="Proteomes" id="UP000248079"/>
    </source>
</evidence>
<evidence type="ECO:0000259" key="3">
    <source>
        <dbReference type="Pfam" id="PF08719"/>
    </source>
</evidence>
<comment type="catalytic activity">
    <reaction evidence="2">
        <text>2,5-diamino-6-hydroxy-4-(5-phosphoribosylamino)-pyrimidine + H2O = 2,5,6-triamino-4-hydroxypyrimidine + D-ribose 5-phosphate</text>
        <dbReference type="Rhea" id="RHEA:23436"/>
        <dbReference type="ChEBI" id="CHEBI:15377"/>
        <dbReference type="ChEBI" id="CHEBI:58614"/>
        <dbReference type="ChEBI" id="CHEBI:78346"/>
        <dbReference type="ChEBI" id="CHEBI:137796"/>
    </reaction>
</comment>
<accession>A0A2V4A4R0</accession>
<dbReference type="OrthoDB" id="67297at2"/>
<evidence type="ECO:0000313" key="4">
    <source>
        <dbReference type="EMBL" id="PXY02350.1"/>
    </source>
</evidence>
<evidence type="ECO:0000256" key="2">
    <source>
        <dbReference type="ARBA" id="ARBA00000751"/>
    </source>
</evidence>
<comment type="catalytic activity">
    <reaction evidence="1">
        <text>5-amino-6-(5-phospho-D-ribosylamino)uracil + H2O = 5,6-diaminouracil + D-ribose 5-phosphate</text>
        <dbReference type="Rhea" id="RHEA:55020"/>
        <dbReference type="ChEBI" id="CHEBI:15377"/>
        <dbReference type="ChEBI" id="CHEBI:46252"/>
        <dbReference type="ChEBI" id="CHEBI:58453"/>
        <dbReference type="ChEBI" id="CHEBI:78346"/>
    </reaction>
</comment>
<keyword evidence="5" id="KW-1185">Reference proteome</keyword>
<name>A0A2V4A4R0_9BACT</name>
<dbReference type="Proteomes" id="UP000248079">
    <property type="component" value="Unassembled WGS sequence"/>
</dbReference>
<reference evidence="4 5" key="1">
    <citation type="submission" date="2018-05" db="EMBL/GenBank/DDBJ databases">
        <title>Marinifilum breve JC075T sp. nov., a marine bacterium isolated from Yongle Blue Hole in the South China Sea.</title>
        <authorList>
            <person name="Fu T."/>
        </authorList>
    </citation>
    <scope>NUCLEOTIDE SEQUENCE [LARGE SCALE GENOMIC DNA]</scope>
    <source>
        <strain evidence="4 5">JC075</strain>
    </source>
</reference>
<feature type="domain" description="NADAR" evidence="3">
    <location>
        <begin position="22"/>
        <end position="180"/>
    </location>
</feature>
<sequence>MKYNIDRIQKDFRASKKQKFLFFWGHQKLKNGEIGQTCLSQWWSSEFEINGIKYFSAEHYMMAEKARLFNDQKNLERIINSKSPGQAKQFGREVIGFKEEVWIQNRFEIVKEGNLAKFDQNESLKEFLLSTKKRILVEASPVDTIWGIGLAKDNEHIENPLKWKGLNLLGFALMEVREQLLK</sequence>
<dbReference type="InterPro" id="IPR037238">
    <property type="entry name" value="YbiA-like_sf"/>
</dbReference>
<gene>
    <name evidence="4" type="ORF">DF185_06795</name>
</gene>
<dbReference type="InterPro" id="IPR012816">
    <property type="entry name" value="NADAR"/>
</dbReference>
<protein>
    <submittedName>
        <fullName evidence="4">DUF1768 domain-containing protein</fullName>
    </submittedName>
</protein>
<dbReference type="AlphaFoldDB" id="A0A2V4A4R0"/>
<dbReference type="RefSeq" id="WP_110359983.1">
    <property type="nucleotide sequence ID" value="NZ_QFLI01000002.1"/>
</dbReference>
<proteinExistence type="predicted"/>
<dbReference type="SUPFAM" id="SSF143990">
    <property type="entry name" value="YbiA-like"/>
    <property type="match status" value="1"/>
</dbReference>
<dbReference type="NCBIfam" id="TIGR02464">
    <property type="entry name" value="ribofla_fusion"/>
    <property type="match status" value="1"/>
</dbReference>
<dbReference type="CDD" id="cd15457">
    <property type="entry name" value="NADAR"/>
    <property type="match status" value="1"/>
</dbReference>
<dbReference type="EMBL" id="QFLI01000002">
    <property type="protein sequence ID" value="PXY02350.1"/>
    <property type="molecule type" value="Genomic_DNA"/>
</dbReference>
<dbReference type="Gene3D" id="1.10.357.40">
    <property type="entry name" value="YbiA-like"/>
    <property type="match status" value="1"/>
</dbReference>
<comment type="caution">
    <text evidence="4">The sequence shown here is derived from an EMBL/GenBank/DDBJ whole genome shotgun (WGS) entry which is preliminary data.</text>
</comment>